<feature type="domain" description="DinB-like" evidence="1">
    <location>
        <begin position="42"/>
        <end position="144"/>
    </location>
</feature>
<name>A0A2R7YUY8_9ACTN</name>
<dbReference type="EMBL" id="PYXZ01000008">
    <property type="protein sequence ID" value="PUA79876.1"/>
    <property type="molecule type" value="Genomic_DNA"/>
</dbReference>
<proteinExistence type="predicted"/>
<dbReference type="Gene3D" id="1.20.120.450">
    <property type="entry name" value="dinb family like domain"/>
    <property type="match status" value="1"/>
</dbReference>
<keyword evidence="3" id="KW-1185">Reference proteome</keyword>
<dbReference type="RefSeq" id="WP_108345741.1">
    <property type="nucleotide sequence ID" value="NZ_PYXZ01000008.1"/>
</dbReference>
<protein>
    <recommendedName>
        <fullName evidence="1">DinB-like domain-containing protein</fullName>
    </recommendedName>
</protein>
<gene>
    <name evidence="2" type="ORF">C7S10_17620</name>
</gene>
<accession>A0A2R7YUY8</accession>
<dbReference type="AlphaFoldDB" id="A0A2R7YUY8"/>
<dbReference type="Pfam" id="PF12867">
    <property type="entry name" value="DinB_2"/>
    <property type="match status" value="1"/>
</dbReference>
<evidence type="ECO:0000259" key="1">
    <source>
        <dbReference type="Pfam" id="PF12867"/>
    </source>
</evidence>
<sequence length="166" mass="18732">MTYTWHDIDGRTVEICDECGFDARELTGNDDEQRRLDGAYAELERLLDHPDADRRPAPETWSAREYVEHCLDVATVMLGWVADLTGSESQGELTDLAACRRTVAALVPPLTDDQRAVVQHGEYAQPVTVEWLLDHLLHDTEHHVLDLRRGYASLARAAHPEVSFRG</sequence>
<evidence type="ECO:0000313" key="3">
    <source>
        <dbReference type="Proteomes" id="UP000244867"/>
    </source>
</evidence>
<dbReference type="OrthoDB" id="3783691at2"/>
<organism evidence="2 3">
    <name type="scientific">Nocardioides currus</name>
    <dbReference type="NCBI Taxonomy" id="2133958"/>
    <lineage>
        <taxon>Bacteria</taxon>
        <taxon>Bacillati</taxon>
        <taxon>Actinomycetota</taxon>
        <taxon>Actinomycetes</taxon>
        <taxon>Propionibacteriales</taxon>
        <taxon>Nocardioidaceae</taxon>
        <taxon>Nocardioides</taxon>
    </lineage>
</organism>
<evidence type="ECO:0000313" key="2">
    <source>
        <dbReference type="EMBL" id="PUA79876.1"/>
    </source>
</evidence>
<dbReference type="InterPro" id="IPR034660">
    <property type="entry name" value="DinB/YfiT-like"/>
</dbReference>
<reference evidence="2 3" key="1">
    <citation type="submission" date="2018-03" db="EMBL/GenBank/DDBJ databases">
        <authorList>
            <person name="Keele B.F."/>
        </authorList>
    </citation>
    <scope>NUCLEOTIDE SEQUENCE [LARGE SCALE GENOMIC DNA]</scope>
    <source>
        <strain evidence="2 3">IB-3</strain>
    </source>
</reference>
<dbReference type="SUPFAM" id="SSF109854">
    <property type="entry name" value="DinB/YfiT-like putative metalloenzymes"/>
    <property type="match status" value="1"/>
</dbReference>
<dbReference type="Proteomes" id="UP000244867">
    <property type="component" value="Unassembled WGS sequence"/>
</dbReference>
<comment type="caution">
    <text evidence="2">The sequence shown here is derived from an EMBL/GenBank/DDBJ whole genome shotgun (WGS) entry which is preliminary data.</text>
</comment>
<dbReference type="InterPro" id="IPR024775">
    <property type="entry name" value="DinB-like"/>
</dbReference>